<comment type="caution">
    <text evidence="1">The sequence shown here is derived from an EMBL/GenBank/DDBJ whole genome shotgun (WGS) entry which is preliminary data.</text>
</comment>
<keyword evidence="2" id="KW-1185">Reference proteome</keyword>
<organism evidence="1 2">
    <name type="scientific">Corchorus olitorius</name>
    <dbReference type="NCBI Taxonomy" id="93759"/>
    <lineage>
        <taxon>Eukaryota</taxon>
        <taxon>Viridiplantae</taxon>
        <taxon>Streptophyta</taxon>
        <taxon>Embryophyta</taxon>
        <taxon>Tracheophyta</taxon>
        <taxon>Spermatophyta</taxon>
        <taxon>Magnoliopsida</taxon>
        <taxon>eudicotyledons</taxon>
        <taxon>Gunneridae</taxon>
        <taxon>Pentapetalae</taxon>
        <taxon>rosids</taxon>
        <taxon>malvids</taxon>
        <taxon>Malvales</taxon>
        <taxon>Malvaceae</taxon>
        <taxon>Grewioideae</taxon>
        <taxon>Apeibeae</taxon>
        <taxon>Corchorus</taxon>
    </lineage>
</organism>
<dbReference type="Proteomes" id="UP000187203">
    <property type="component" value="Unassembled WGS sequence"/>
</dbReference>
<proteinExistence type="predicted"/>
<protein>
    <submittedName>
        <fullName evidence="1">Uncharacterized protein</fullName>
    </submittedName>
</protein>
<evidence type="ECO:0000313" key="1">
    <source>
        <dbReference type="EMBL" id="OMO54889.1"/>
    </source>
</evidence>
<evidence type="ECO:0000313" key="2">
    <source>
        <dbReference type="Proteomes" id="UP000187203"/>
    </source>
</evidence>
<name>A0A1R3G9W9_9ROSI</name>
<gene>
    <name evidence="1" type="ORF">COLO4_36317</name>
</gene>
<dbReference type="AlphaFoldDB" id="A0A1R3G9W9"/>
<reference evidence="2" key="1">
    <citation type="submission" date="2013-09" db="EMBL/GenBank/DDBJ databases">
        <title>Corchorus olitorius genome sequencing.</title>
        <authorList>
            <person name="Alam M."/>
            <person name="Haque M.S."/>
            <person name="Islam M.S."/>
            <person name="Emdad E.M."/>
            <person name="Islam M.M."/>
            <person name="Ahmed B."/>
            <person name="Halim A."/>
            <person name="Hossen Q.M.M."/>
            <person name="Hossain M.Z."/>
            <person name="Ahmed R."/>
            <person name="Khan M.M."/>
            <person name="Islam R."/>
            <person name="Rashid M.M."/>
            <person name="Khan S.A."/>
            <person name="Rahman M.S."/>
            <person name="Alam M."/>
            <person name="Yahiya A.S."/>
            <person name="Khan M.S."/>
            <person name="Azam M.S."/>
            <person name="Haque T."/>
            <person name="Lashkar M.Z.H."/>
            <person name="Akhand A.I."/>
            <person name="Morshed G."/>
            <person name="Roy S."/>
            <person name="Uddin K.S."/>
            <person name="Rabeya T."/>
            <person name="Hossain A.S."/>
            <person name="Chowdhury A."/>
            <person name="Snigdha A.R."/>
            <person name="Mortoza M.S."/>
            <person name="Matin S.A."/>
            <person name="Hoque S.M.E."/>
            <person name="Islam M.K."/>
            <person name="Roy D.K."/>
            <person name="Haider R."/>
            <person name="Moosa M.M."/>
            <person name="Elias S.M."/>
            <person name="Hasan A.M."/>
            <person name="Jahan S."/>
            <person name="Shafiuddin M."/>
            <person name="Mahmood N."/>
            <person name="Shommy N.S."/>
        </authorList>
    </citation>
    <scope>NUCLEOTIDE SEQUENCE [LARGE SCALE GENOMIC DNA]</scope>
    <source>
        <strain evidence="2">cv. O-4</strain>
    </source>
</reference>
<sequence>MLGVSGSLVWSVESSGRDEGEMRLNKLGMLGTGYSEREKLG</sequence>
<accession>A0A1R3G9W9</accession>
<dbReference type="EMBL" id="AWUE01023119">
    <property type="protein sequence ID" value="OMO54889.1"/>
    <property type="molecule type" value="Genomic_DNA"/>
</dbReference>